<keyword evidence="1" id="KW-0238">DNA-binding</keyword>
<dbReference type="EMBL" id="ALAN01000122">
    <property type="protein sequence ID" value="ETI66718.1"/>
    <property type="molecule type" value="Genomic_DNA"/>
</dbReference>
<feature type="domain" description="HTH marR-type" evidence="2">
    <location>
        <begin position="1"/>
        <end position="149"/>
    </location>
</feature>
<reference evidence="3 4" key="1">
    <citation type="journal article" date="2014" name="Environ. Microbiol.">
        <title>The nitrate-ammonifying and nosZ-carrying bacterium Bacillus vireti is a potent source and sink for nitric and nitrous oxide under high nitrate conditions.</title>
        <authorList>
            <person name="Mania D."/>
            <person name="Heylen K."/>
            <person name="van Spanning R.J."/>
            <person name="Frostegard A."/>
        </authorList>
    </citation>
    <scope>NUCLEOTIDE SEQUENCE [LARGE SCALE GENOMIC DNA]</scope>
    <source>
        <strain evidence="3 4">LMG 21834</strain>
    </source>
</reference>
<dbReference type="PRINTS" id="PR00598">
    <property type="entry name" value="HTHMARR"/>
</dbReference>
<dbReference type="GO" id="GO:0046914">
    <property type="term" value="F:transition metal ion binding"/>
    <property type="evidence" value="ECO:0007669"/>
    <property type="project" value="InterPro"/>
</dbReference>
<accession>A0AB94II69</accession>
<dbReference type="InterPro" id="IPR022689">
    <property type="entry name" value="Iron_dep_repressor"/>
</dbReference>
<dbReference type="GO" id="GO:0003700">
    <property type="term" value="F:DNA-binding transcription factor activity"/>
    <property type="evidence" value="ECO:0007669"/>
    <property type="project" value="InterPro"/>
</dbReference>
<dbReference type="InterPro" id="IPR036388">
    <property type="entry name" value="WH-like_DNA-bd_sf"/>
</dbReference>
<keyword evidence="4" id="KW-1185">Reference proteome</keyword>
<comment type="caution">
    <text evidence="3">The sequence shown here is derived from an EMBL/GenBank/DDBJ whole genome shotgun (WGS) entry which is preliminary data.</text>
</comment>
<name>A0AB94II69_9BACI</name>
<dbReference type="RefSeq" id="WP_024030392.1">
    <property type="nucleotide sequence ID" value="NZ_ALAN01000122.1"/>
</dbReference>
<protein>
    <submittedName>
        <fullName evidence="3">Transcriptional regulator, marr family protein</fullName>
    </submittedName>
</protein>
<organism evidence="3 4">
    <name type="scientific">Neobacillus vireti LMG 21834</name>
    <dbReference type="NCBI Taxonomy" id="1131730"/>
    <lineage>
        <taxon>Bacteria</taxon>
        <taxon>Bacillati</taxon>
        <taxon>Bacillota</taxon>
        <taxon>Bacilli</taxon>
        <taxon>Bacillales</taxon>
        <taxon>Bacillaceae</taxon>
        <taxon>Neobacillus</taxon>
    </lineage>
</organism>
<evidence type="ECO:0000313" key="3">
    <source>
        <dbReference type="EMBL" id="ETI66718.1"/>
    </source>
</evidence>
<evidence type="ECO:0000256" key="1">
    <source>
        <dbReference type="ARBA" id="ARBA00023125"/>
    </source>
</evidence>
<dbReference type="PROSITE" id="PS50995">
    <property type="entry name" value="HTH_MARR_2"/>
    <property type="match status" value="1"/>
</dbReference>
<dbReference type="Gene3D" id="1.10.10.10">
    <property type="entry name" value="Winged helix-like DNA-binding domain superfamily/Winged helix DNA-binding domain"/>
    <property type="match status" value="1"/>
</dbReference>
<dbReference type="SUPFAM" id="SSF46785">
    <property type="entry name" value="Winged helix' DNA-binding domain"/>
    <property type="match status" value="1"/>
</dbReference>
<dbReference type="InterPro" id="IPR000835">
    <property type="entry name" value="HTH_MarR-typ"/>
</dbReference>
<dbReference type="SMART" id="SM00529">
    <property type="entry name" value="HTH_DTXR"/>
    <property type="match status" value="1"/>
</dbReference>
<dbReference type="GO" id="GO:0003677">
    <property type="term" value="F:DNA binding"/>
    <property type="evidence" value="ECO:0007669"/>
    <property type="project" value="UniProtKB-KW"/>
</dbReference>
<dbReference type="PANTHER" id="PTHR33164:SF101">
    <property type="entry name" value="TRANSCRIPTIONAL REPRESSOR MPRA"/>
    <property type="match status" value="1"/>
</dbReference>
<evidence type="ECO:0000313" key="4">
    <source>
        <dbReference type="Proteomes" id="UP000018877"/>
    </source>
</evidence>
<dbReference type="GO" id="GO:0006950">
    <property type="term" value="P:response to stress"/>
    <property type="evidence" value="ECO:0007669"/>
    <property type="project" value="TreeGrafter"/>
</dbReference>
<dbReference type="InterPro" id="IPR011991">
    <property type="entry name" value="ArsR-like_HTH"/>
</dbReference>
<evidence type="ECO:0000259" key="2">
    <source>
        <dbReference type="PROSITE" id="PS50995"/>
    </source>
</evidence>
<dbReference type="CDD" id="cd00090">
    <property type="entry name" value="HTH_ARSR"/>
    <property type="match status" value="1"/>
</dbReference>
<gene>
    <name evidence="3" type="ORF">BAVI_21128</name>
</gene>
<sequence length="156" mass="17662">MINEVIKVADIESATAQKLLKAFMQFRKTGWHAKKIGGYNPSEFKVLVTIQQGANEKNNEMKVSEISQRLQVTPPTVTQIVNILEKDGLVERTIDPDDRRAVKIKLTPAGMEATASAKNRFTKTFTGLIDYLGEEESERLADLLDKVHHYFNEQSR</sequence>
<dbReference type="Pfam" id="PF01047">
    <property type="entry name" value="MarR"/>
    <property type="match status" value="1"/>
</dbReference>
<dbReference type="Proteomes" id="UP000018877">
    <property type="component" value="Unassembled WGS sequence"/>
</dbReference>
<dbReference type="InterPro" id="IPR039422">
    <property type="entry name" value="MarR/SlyA-like"/>
</dbReference>
<dbReference type="InterPro" id="IPR036390">
    <property type="entry name" value="WH_DNA-bd_sf"/>
</dbReference>
<proteinExistence type="predicted"/>
<dbReference type="AlphaFoldDB" id="A0AB94II69"/>
<dbReference type="SMART" id="SM00347">
    <property type="entry name" value="HTH_MARR"/>
    <property type="match status" value="1"/>
</dbReference>
<dbReference type="PANTHER" id="PTHR33164">
    <property type="entry name" value="TRANSCRIPTIONAL REGULATOR, MARR FAMILY"/>
    <property type="match status" value="1"/>
</dbReference>